<comment type="caution">
    <text evidence="3">The sequence shown here is derived from an EMBL/GenBank/DDBJ whole genome shotgun (WGS) entry which is preliminary data.</text>
</comment>
<dbReference type="STRING" id="42251.A0A2T6ZPU4"/>
<evidence type="ECO:0000256" key="1">
    <source>
        <dbReference type="SAM" id="Coils"/>
    </source>
</evidence>
<keyword evidence="1" id="KW-0175">Coiled coil</keyword>
<dbReference type="AlphaFoldDB" id="A0A2T6ZPU4"/>
<keyword evidence="4" id="KW-1185">Reference proteome</keyword>
<sequence length="340" mass="38737">MPPKPSKTKNPSKSGKASRKTQKSASSRENKYESTTCDAVLRTELKIGDNEEMKEEAKDALGQELQEKDFYNKALRGEHFVGGHCNHFLDGLAAEVWAVKIEMALYKDEISQCLKKHEDELASHKEEFASQKDEFSRRLKKHEDEIASQKEEIVSQKDEFSRHLRKHEDEIASQNEKIASHKEEIASQKAEVTRLRKDVYRLQVSSTKYMQLRDRYISTFKRDKLGPSNRTGKKIIKKGNNVFSHGPNAITDAALYTLLNQRSDIDPFEKLYGLNPAQVSGLHHSQTIIALNIHAGMISSKDKVGSEKFYKLFAEFIKLLNSVRNGAVRPSCLFVNLPDK</sequence>
<gene>
    <name evidence="3" type="ORF">B9Z19DRAFT_1128236</name>
</gene>
<protein>
    <submittedName>
        <fullName evidence="3">Uncharacterized protein</fullName>
    </submittedName>
</protein>
<evidence type="ECO:0000313" key="4">
    <source>
        <dbReference type="Proteomes" id="UP000244722"/>
    </source>
</evidence>
<proteinExistence type="predicted"/>
<evidence type="ECO:0000313" key="3">
    <source>
        <dbReference type="EMBL" id="PUU77492.1"/>
    </source>
</evidence>
<feature type="region of interest" description="Disordered" evidence="2">
    <location>
        <begin position="1"/>
        <end position="35"/>
    </location>
</feature>
<accession>A0A2T6ZPU4</accession>
<name>A0A2T6ZPU4_TUBBO</name>
<feature type="coiled-coil region" evidence="1">
    <location>
        <begin position="107"/>
        <end position="198"/>
    </location>
</feature>
<organism evidence="3 4">
    <name type="scientific">Tuber borchii</name>
    <name type="common">White truffle</name>
    <dbReference type="NCBI Taxonomy" id="42251"/>
    <lineage>
        <taxon>Eukaryota</taxon>
        <taxon>Fungi</taxon>
        <taxon>Dikarya</taxon>
        <taxon>Ascomycota</taxon>
        <taxon>Pezizomycotina</taxon>
        <taxon>Pezizomycetes</taxon>
        <taxon>Pezizales</taxon>
        <taxon>Tuberaceae</taxon>
        <taxon>Tuber</taxon>
    </lineage>
</organism>
<evidence type="ECO:0000256" key="2">
    <source>
        <dbReference type="SAM" id="MobiDB-lite"/>
    </source>
</evidence>
<dbReference type="EMBL" id="NESQ01000151">
    <property type="protein sequence ID" value="PUU77492.1"/>
    <property type="molecule type" value="Genomic_DNA"/>
</dbReference>
<reference evidence="3 4" key="1">
    <citation type="submission" date="2017-04" db="EMBL/GenBank/DDBJ databases">
        <title>Draft genome sequence of Tuber borchii Vittad., a whitish edible truffle.</title>
        <authorList>
            <consortium name="DOE Joint Genome Institute"/>
            <person name="Murat C."/>
            <person name="Kuo A."/>
            <person name="Barry K.W."/>
            <person name="Clum A."/>
            <person name="Dockter R.B."/>
            <person name="Fauchery L."/>
            <person name="Iotti M."/>
            <person name="Kohler A."/>
            <person name="Labutti K."/>
            <person name="Lindquist E.A."/>
            <person name="Lipzen A."/>
            <person name="Ohm R.A."/>
            <person name="Wang M."/>
            <person name="Grigoriev I.V."/>
            <person name="Zambonelli A."/>
            <person name="Martin F.M."/>
        </authorList>
    </citation>
    <scope>NUCLEOTIDE SEQUENCE [LARGE SCALE GENOMIC DNA]</scope>
    <source>
        <strain evidence="3 4">Tbo3840</strain>
    </source>
</reference>
<dbReference type="Proteomes" id="UP000244722">
    <property type="component" value="Unassembled WGS sequence"/>
</dbReference>
<dbReference type="OrthoDB" id="5420280at2759"/>